<sequence length="290" mass="33181">LGGLADINSIELSAIYYQLFANEQGKFKDKQVRRAAALDGMIKEKLVKRKDPWECIQGFLLAYAIEKILLHKILYKSLASKLVSFFFSPPPFSPFKRNRSFVVVVVVVVRTKLKICPTQNFKTISKNQIESLKKFCKIICCCCCCCWETYTTHLQKANLRSMETLEKHRHETSVKLPKKNEIILKIWEDNIHLRWNHAPNASCYILHLHANTINKFPTRFDYTALVPSHICVDDVLCYKTDCGGKCVKAEGKLSCGAIYCSSNNNNNNNKNAHLYQCQLCSSVQCLECVQ</sequence>
<feature type="non-terminal residue" evidence="1">
    <location>
        <position position="290"/>
    </location>
</feature>
<dbReference type="Proteomes" id="UP000023152">
    <property type="component" value="Unassembled WGS sequence"/>
</dbReference>
<evidence type="ECO:0000313" key="1">
    <source>
        <dbReference type="EMBL" id="ETO19454.1"/>
    </source>
</evidence>
<protein>
    <submittedName>
        <fullName evidence="1">Uncharacterized protein</fullName>
    </submittedName>
</protein>
<name>X6N165_RETFI</name>
<dbReference type="AlphaFoldDB" id="X6N165"/>
<gene>
    <name evidence="1" type="ORF">RFI_17776</name>
</gene>
<reference evidence="1 2" key="1">
    <citation type="journal article" date="2013" name="Curr. Biol.">
        <title>The Genome of the Foraminiferan Reticulomyxa filosa.</title>
        <authorList>
            <person name="Glockner G."/>
            <person name="Hulsmann N."/>
            <person name="Schleicher M."/>
            <person name="Noegel A.A."/>
            <person name="Eichinger L."/>
            <person name="Gallinger C."/>
            <person name="Pawlowski J."/>
            <person name="Sierra R."/>
            <person name="Euteneuer U."/>
            <person name="Pillet L."/>
            <person name="Moustafa A."/>
            <person name="Platzer M."/>
            <person name="Groth M."/>
            <person name="Szafranski K."/>
            <person name="Schliwa M."/>
        </authorList>
    </citation>
    <scope>NUCLEOTIDE SEQUENCE [LARGE SCALE GENOMIC DNA]</scope>
</reference>
<feature type="non-terminal residue" evidence="1">
    <location>
        <position position="1"/>
    </location>
</feature>
<keyword evidence="2" id="KW-1185">Reference proteome</keyword>
<accession>X6N165</accession>
<comment type="caution">
    <text evidence="1">The sequence shown here is derived from an EMBL/GenBank/DDBJ whole genome shotgun (WGS) entry which is preliminary data.</text>
</comment>
<evidence type="ECO:0000313" key="2">
    <source>
        <dbReference type="Proteomes" id="UP000023152"/>
    </source>
</evidence>
<organism evidence="1 2">
    <name type="scientific">Reticulomyxa filosa</name>
    <dbReference type="NCBI Taxonomy" id="46433"/>
    <lineage>
        <taxon>Eukaryota</taxon>
        <taxon>Sar</taxon>
        <taxon>Rhizaria</taxon>
        <taxon>Retaria</taxon>
        <taxon>Foraminifera</taxon>
        <taxon>Monothalamids</taxon>
        <taxon>Reticulomyxidae</taxon>
        <taxon>Reticulomyxa</taxon>
    </lineage>
</organism>
<dbReference type="EMBL" id="ASPP01013658">
    <property type="protein sequence ID" value="ETO19454.1"/>
    <property type="molecule type" value="Genomic_DNA"/>
</dbReference>
<proteinExistence type="predicted"/>